<accession>A0A0S2IUC1</accession>
<gene>
    <name evidence="1" type="ORF">LBBP_03039</name>
</gene>
<organism evidence="1">
    <name type="scientific">Leptospira borgpetersenii serovar Ballum</name>
    <dbReference type="NCBI Taxonomy" id="280505"/>
    <lineage>
        <taxon>Bacteria</taxon>
        <taxon>Pseudomonadati</taxon>
        <taxon>Spirochaetota</taxon>
        <taxon>Spirochaetia</taxon>
        <taxon>Leptospirales</taxon>
        <taxon>Leptospiraceae</taxon>
        <taxon>Leptospira</taxon>
    </lineage>
</organism>
<protein>
    <submittedName>
        <fullName evidence="1">Uncharacterized protein</fullName>
    </submittedName>
</protein>
<name>A0A0S2IUC1_LEPBO</name>
<dbReference type="AlphaFoldDB" id="A0A0S2IUC1"/>
<dbReference type="Proteomes" id="UP000058857">
    <property type="component" value="Chromosome 1"/>
</dbReference>
<dbReference type="EMBL" id="CP012029">
    <property type="protein sequence ID" value="ALO27248.1"/>
    <property type="molecule type" value="Genomic_DNA"/>
</dbReference>
<proteinExistence type="predicted"/>
<evidence type="ECO:0000313" key="1">
    <source>
        <dbReference type="EMBL" id="ALO27248.1"/>
    </source>
</evidence>
<evidence type="ECO:0000313" key="2">
    <source>
        <dbReference type="Proteomes" id="UP000058857"/>
    </source>
</evidence>
<sequence>MAEAENYLFDPESIPIASKNTVYGKYFCTEYTKYLFYKVNCKKRSTKHLDRIAVLSRNMKKN</sequence>
<reference evidence="1 2" key="1">
    <citation type="journal article" date="2015" name="PLoS Negl. Trop. Dis.">
        <title>Distribution of Plasmids in Distinct Leptospira Pathogenic Species.</title>
        <authorList>
            <person name="Wang Y."/>
            <person name="Zhuang X."/>
            <person name="Zhong Y."/>
            <person name="Zhang C."/>
            <person name="Zhang Y."/>
            <person name="Zeng L."/>
            <person name="Zhu Y."/>
            <person name="He P."/>
            <person name="Dong K."/>
            <person name="Pal U."/>
            <person name="Guo X."/>
            <person name="Qin J."/>
        </authorList>
    </citation>
    <scope>NUCLEOTIDE SEQUENCE [LARGE SCALE GENOMIC DNA]</scope>
    <source>
        <strain evidence="1 2">56604</strain>
    </source>
</reference>
<dbReference type="RefSeq" id="WP_032851146.1">
    <property type="nucleotide sequence ID" value="NZ_CP012029.1"/>
</dbReference>
<dbReference type="PATRIC" id="fig|280505.15.peg.2968"/>